<proteinExistence type="predicted"/>
<evidence type="ECO:0008006" key="3">
    <source>
        <dbReference type="Google" id="ProtNLM"/>
    </source>
</evidence>
<name>A0ABP9PEA1_9PSEU</name>
<sequence>MGHRIALPEPTRNYDQDAEWFVIETTNGWREIKFHDYAAIFEIPGLYEQLFYDTLCCDSPRFMCEFLAERLLEAGENPGRLRVLDLGAGNGIMGEELAKLGVDLAVAADILPEAAEAAKRDRPEVYRDYHVLDLTALTAEQRGSLREYRFNALTCIAAVGFGDIPPECYRAAYNLVEDGGWIVLNIKKDFLTDEDPSGFAALLRDAVHHNALEVAGSRVYQHRLATNREPLHYTGFIGRKRADL</sequence>
<evidence type="ECO:0000313" key="2">
    <source>
        <dbReference type="Proteomes" id="UP001428817"/>
    </source>
</evidence>
<gene>
    <name evidence="1" type="ORF">GCM10023321_00480</name>
</gene>
<organism evidence="1 2">
    <name type="scientific">Pseudonocardia eucalypti</name>
    <dbReference type="NCBI Taxonomy" id="648755"/>
    <lineage>
        <taxon>Bacteria</taxon>
        <taxon>Bacillati</taxon>
        <taxon>Actinomycetota</taxon>
        <taxon>Actinomycetes</taxon>
        <taxon>Pseudonocardiales</taxon>
        <taxon>Pseudonocardiaceae</taxon>
        <taxon>Pseudonocardia</taxon>
    </lineage>
</organism>
<dbReference type="EMBL" id="BAABJP010000001">
    <property type="protein sequence ID" value="GAA5144350.1"/>
    <property type="molecule type" value="Genomic_DNA"/>
</dbReference>
<reference evidence="2" key="1">
    <citation type="journal article" date="2019" name="Int. J. Syst. Evol. Microbiol.">
        <title>The Global Catalogue of Microorganisms (GCM) 10K type strain sequencing project: providing services to taxonomists for standard genome sequencing and annotation.</title>
        <authorList>
            <consortium name="The Broad Institute Genomics Platform"/>
            <consortium name="The Broad Institute Genome Sequencing Center for Infectious Disease"/>
            <person name="Wu L."/>
            <person name="Ma J."/>
        </authorList>
    </citation>
    <scope>NUCLEOTIDE SEQUENCE [LARGE SCALE GENOMIC DNA]</scope>
    <source>
        <strain evidence="2">JCM 18303</strain>
    </source>
</reference>
<keyword evidence="2" id="KW-1185">Reference proteome</keyword>
<dbReference type="RefSeq" id="WP_185058368.1">
    <property type="nucleotide sequence ID" value="NZ_BAABJP010000001.1"/>
</dbReference>
<dbReference type="InterPro" id="IPR029063">
    <property type="entry name" value="SAM-dependent_MTases_sf"/>
</dbReference>
<dbReference type="CDD" id="cd02440">
    <property type="entry name" value="AdoMet_MTases"/>
    <property type="match status" value="1"/>
</dbReference>
<protein>
    <recommendedName>
        <fullName evidence="3">Methyltransferase family protein</fullName>
    </recommendedName>
</protein>
<dbReference type="Pfam" id="PF13489">
    <property type="entry name" value="Methyltransf_23"/>
    <property type="match status" value="1"/>
</dbReference>
<comment type="caution">
    <text evidence="1">The sequence shown here is derived from an EMBL/GenBank/DDBJ whole genome shotgun (WGS) entry which is preliminary data.</text>
</comment>
<evidence type="ECO:0000313" key="1">
    <source>
        <dbReference type="EMBL" id="GAA5144350.1"/>
    </source>
</evidence>
<dbReference type="Proteomes" id="UP001428817">
    <property type="component" value="Unassembled WGS sequence"/>
</dbReference>
<accession>A0ABP9PEA1</accession>
<dbReference type="SUPFAM" id="SSF53335">
    <property type="entry name" value="S-adenosyl-L-methionine-dependent methyltransferases"/>
    <property type="match status" value="1"/>
</dbReference>
<dbReference type="Gene3D" id="3.40.50.150">
    <property type="entry name" value="Vaccinia Virus protein VP39"/>
    <property type="match status" value="1"/>
</dbReference>